<keyword evidence="3" id="KW-1185">Reference proteome</keyword>
<feature type="region of interest" description="Disordered" evidence="1">
    <location>
        <begin position="113"/>
        <end position="142"/>
    </location>
</feature>
<feature type="compositionally biased region" description="Low complexity" evidence="1">
    <location>
        <begin position="118"/>
        <end position="129"/>
    </location>
</feature>
<dbReference type="InterPro" id="IPR038882">
    <property type="entry name" value="Rcf3"/>
</dbReference>
<gene>
    <name evidence="2" type="ORF">AAFC00_003396</name>
</gene>
<comment type="caution">
    <text evidence="2">The sequence shown here is derived from an EMBL/GenBank/DDBJ whole genome shotgun (WGS) entry which is preliminary data.</text>
</comment>
<dbReference type="PANTHER" id="PTHR39153">
    <property type="entry name" value="AGR244WP"/>
    <property type="match status" value="1"/>
</dbReference>
<organism evidence="2 3">
    <name type="scientific">Neodothiora populina</name>
    <dbReference type="NCBI Taxonomy" id="2781224"/>
    <lineage>
        <taxon>Eukaryota</taxon>
        <taxon>Fungi</taxon>
        <taxon>Dikarya</taxon>
        <taxon>Ascomycota</taxon>
        <taxon>Pezizomycotina</taxon>
        <taxon>Dothideomycetes</taxon>
        <taxon>Dothideomycetidae</taxon>
        <taxon>Dothideales</taxon>
        <taxon>Dothioraceae</taxon>
        <taxon>Neodothiora</taxon>
    </lineage>
</organism>
<dbReference type="EMBL" id="JBFMKM010000008">
    <property type="protein sequence ID" value="KAL1304396.1"/>
    <property type="molecule type" value="Genomic_DNA"/>
</dbReference>
<evidence type="ECO:0008006" key="4">
    <source>
        <dbReference type="Google" id="ProtNLM"/>
    </source>
</evidence>
<proteinExistence type="predicted"/>
<evidence type="ECO:0000313" key="3">
    <source>
        <dbReference type="Proteomes" id="UP001562354"/>
    </source>
</evidence>
<evidence type="ECO:0000256" key="1">
    <source>
        <dbReference type="SAM" id="MobiDB-lite"/>
    </source>
</evidence>
<name>A0ABR3PE43_9PEZI</name>
<accession>A0ABR3PE43</accession>
<dbReference type="GeneID" id="95977097"/>
<dbReference type="Proteomes" id="UP001562354">
    <property type="component" value="Unassembled WGS sequence"/>
</dbReference>
<sequence>MTRTRGHLDSEETNAAAWEATRGAVTGAARWGVYSAVLGGLAYAASPVYRGLTIQFKVFLQMSGMVAGSMIEADNRLRAHEWNVRQHRKLQRDAAVWKQYEEEYDRFAVGVGGGSGTGSTTTTTTTTTTRSAADDVIKKEEK</sequence>
<feature type="compositionally biased region" description="Basic and acidic residues" evidence="1">
    <location>
        <begin position="132"/>
        <end position="142"/>
    </location>
</feature>
<dbReference type="RefSeq" id="XP_069200671.1">
    <property type="nucleotide sequence ID" value="XM_069342861.1"/>
</dbReference>
<dbReference type="PANTHER" id="PTHR39153:SF1">
    <property type="entry name" value="AGR244WP"/>
    <property type="match status" value="1"/>
</dbReference>
<protein>
    <recommendedName>
        <fullName evidence="4">Imidazoleglycerol-phosphate dehydratase</fullName>
    </recommendedName>
</protein>
<reference evidence="2 3" key="1">
    <citation type="submission" date="2024-07" db="EMBL/GenBank/DDBJ databases">
        <title>Draft sequence of the Neodothiora populina.</title>
        <authorList>
            <person name="Drown D.D."/>
            <person name="Schuette U.S."/>
            <person name="Buechlein A.B."/>
            <person name="Rusch D.R."/>
            <person name="Winton L.W."/>
            <person name="Adams G.A."/>
        </authorList>
    </citation>
    <scope>NUCLEOTIDE SEQUENCE [LARGE SCALE GENOMIC DNA]</scope>
    <source>
        <strain evidence="2 3">CPC 39397</strain>
    </source>
</reference>
<evidence type="ECO:0000313" key="2">
    <source>
        <dbReference type="EMBL" id="KAL1304396.1"/>
    </source>
</evidence>